<feature type="transmembrane region" description="Helical" evidence="1">
    <location>
        <begin position="41"/>
        <end position="58"/>
    </location>
</feature>
<organism evidence="2 3">
    <name type="scientific">Babesia bovis</name>
    <dbReference type="NCBI Taxonomy" id="5865"/>
    <lineage>
        <taxon>Eukaryota</taxon>
        <taxon>Sar</taxon>
        <taxon>Alveolata</taxon>
        <taxon>Apicomplexa</taxon>
        <taxon>Aconoidasida</taxon>
        <taxon>Piroplasmida</taxon>
        <taxon>Babesiidae</taxon>
        <taxon>Babesia</taxon>
    </lineage>
</organism>
<feature type="transmembrane region" description="Helical" evidence="1">
    <location>
        <begin position="98"/>
        <end position="118"/>
    </location>
</feature>
<sequence>MEDTITKRLEKGAWNLGMRVVYILGKSCYVNRGEELLKWDFTLPFIISLLFPLIVYFPSGTTDADSRNKAFALFFAFIWIMGLLSAVNACLVGIYLDYLPVMSILLSEMLPICISAIAAKFVPFFLRTILVTLGVVYSLILAKRTFDGHVAQGRWLMVYQPIAFLYMTTGVLVLFNN</sequence>
<evidence type="ECO:0000313" key="2">
    <source>
        <dbReference type="EMBL" id="EDO05113.1"/>
    </source>
</evidence>
<gene>
    <name evidence="2" type="ORF">BBOV_I000190</name>
</gene>
<dbReference type="STRING" id="5865.A7AX40"/>
<feature type="transmembrane region" description="Helical" evidence="1">
    <location>
        <begin position="124"/>
        <end position="142"/>
    </location>
</feature>
<dbReference type="OMA" id="FAFIWIM"/>
<dbReference type="RefSeq" id="XP_001608681.1">
    <property type="nucleotide sequence ID" value="XM_001608631.1"/>
</dbReference>
<keyword evidence="3" id="KW-1185">Reference proteome</keyword>
<comment type="caution">
    <text evidence="2">The sequence shown here is derived from an EMBL/GenBank/DDBJ whole genome shotgun (WGS) entry which is preliminary data.</text>
</comment>
<dbReference type="GeneID" id="5476884"/>
<reference evidence="3" key="2">
    <citation type="journal article" date="2020" name="Data Brief">
        <title>Transcriptome dataset of Babesia bovis life stages within vertebrate and invertebrate hosts.</title>
        <authorList>
            <person name="Ueti M.W."/>
            <person name="Johnson W.C."/>
            <person name="Kappmeyer L.S."/>
            <person name="Herndon D.R."/>
            <person name="Mousel M.R."/>
            <person name="Reif K.E."/>
            <person name="Taus N.S."/>
            <person name="Ifeonu O.O."/>
            <person name="Silva J.C."/>
            <person name="Suarez C.E."/>
            <person name="Brayton K.A."/>
        </authorList>
    </citation>
    <scope>NUCLEOTIDE SEQUENCE [LARGE SCALE GENOMIC DNA]</scope>
</reference>
<keyword evidence="1" id="KW-1133">Transmembrane helix</keyword>
<dbReference type="KEGG" id="bbo:BBOV_I000190"/>
<name>A7AX40_BABBO</name>
<dbReference type="VEuPathDB" id="PiroplasmaDB:BBOV_I000190"/>
<reference evidence="2 3" key="1">
    <citation type="journal article" date="2007" name="PLoS Pathog.">
        <title>Genome sequence of Babesia bovis and comparative analysis of apicomplexan hemoprotozoa.</title>
        <authorList>
            <person name="Brayton K.A."/>
            <person name="Lau A.O.T."/>
            <person name="Herndon D.R."/>
            <person name="Hannick L."/>
            <person name="Kappmeyer L.S."/>
            <person name="Berens S.J."/>
            <person name="Bidwell S.L."/>
            <person name="Brown W.C."/>
            <person name="Crabtree J."/>
            <person name="Fadrosh D."/>
            <person name="Feldblum T."/>
            <person name="Forberger H.A."/>
            <person name="Haas B.J."/>
            <person name="Howell J.M."/>
            <person name="Khouri H."/>
            <person name="Koo H."/>
            <person name="Mann D.J."/>
            <person name="Norimine J."/>
            <person name="Paulsen I.T."/>
            <person name="Radune D."/>
            <person name="Ren Q."/>
            <person name="Smith R.K. Jr."/>
            <person name="Suarez C.E."/>
            <person name="White O."/>
            <person name="Wortman J.R."/>
            <person name="Knowles D.P. Jr."/>
            <person name="McElwain T.F."/>
            <person name="Nene V.M."/>
        </authorList>
    </citation>
    <scope>NUCLEOTIDE SEQUENCE [LARGE SCALE GENOMIC DNA]</scope>
    <source>
        <strain evidence="2">T2Bo</strain>
    </source>
</reference>
<dbReference type="AlphaFoldDB" id="A7AX40"/>
<dbReference type="EMBL" id="AAXT01000006">
    <property type="protein sequence ID" value="EDO05113.1"/>
    <property type="molecule type" value="Genomic_DNA"/>
</dbReference>
<proteinExistence type="predicted"/>
<reference evidence="3" key="3">
    <citation type="journal article" date="2021" name="Int. J. Parasitol.">
        <title>Comparative analysis of gene expression between Babesia bovis blood stages and kinetes allowed by improved genome annotation.</title>
        <authorList>
            <person name="Ueti M.W."/>
            <person name="Johnson W.C."/>
            <person name="Kappmeyer L.S."/>
            <person name="Herndon D.R."/>
            <person name="Mousel M.R."/>
            <person name="Reif K.E."/>
            <person name="Taus N.S."/>
            <person name="Ifeonu O.O."/>
            <person name="Silva J.C."/>
            <person name="Suarez C.E."/>
            <person name="Brayton K.A."/>
        </authorList>
    </citation>
    <scope>NUCLEOTIDE SEQUENCE [LARGE SCALE GENOMIC DNA]</scope>
</reference>
<feature type="transmembrane region" description="Helical" evidence="1">
    <location>
        <begin position="154"/>
        <end position="175"/>
    </location>
</feature>
<dbReference type="eggNOG" id="ENOG502QXQA">
    <property type="taxonomic scope" value="Eukaryota"/>
</dbReference>
<dbReference type="Proteomes" id="UP000002173">
    <property type="component" value="Unassembled WGS sequence"/>
</dbReference>
<feature type="transmembrane region" description="Helical" evidence="1">
    <location>
        <begin position="70"/>
        <end position="91"/>
    </location>
</feature>
<evidence type="ECO:0000313" key="3">
    <source>
        <dbReference type="Proteomes" id="UP000002173"/>
    </source>
</evidence>
<keyword evidence="1" id="KW-0472">Membrane</keyword>
<evidence type="ECO:0000256" key="1">
    <source>
        <dbReference type="SAM" id="Phobius"/>
    </source>
</evidence>
<keyword evidence="1" id="KW-0812">Transmembrane</keyword>
<evidence type="ECO:0008006" key="4">
    <source>
        <dbReference type="Google" id="ProtNLM"/>
    </source>
</evidence>
<protein>
    <recommendedName>
        <fullName evidence="4">Protein YIPF</fullName>
    </recommendedName>
</protein>
<accession>A7AX40</accession>
<dbReference type="InParanoid" id="A7AX40"/>